<dbReference type="InterPro" id="IPR000073">
    <property type="entry name" value="AB_hydrolase_1"/>
</dbReference>
<evidence type="ECO:0000259" key="3">
    <source>
        <dbReference type="Pfam" id="PF00561"/>
    </source>
</evidence>
<dbReference type="InterPro" id="IPR029058">
    <property type="entry name" value="AB_hydrolase_fold"/>
</dbReference>
<organism evidence="4 5">
    <name type="scientific">Naegleria fowleri</name>
    <name type="common">Brain eating amoeba</name>
    <dbReference type="NCBI Taxonomy" id="5763"/>
    <lineage>
        <taxon>Eukaryota</taxon>
        <taxon>Discoba</taxon>
        <taxon>Heterolobosea</taxon>
        <taxon>Tetramitia</taxon>
        <taxon>Eutetramitia</taxon>
        <taxon>Vahlkampfiidae</taxon>
        <taxon>Naegleria</taxon>
    </lineage>
</organism>
<evidence type="ECO:0000256" key="2">
    <source>
        <dbReference type="ARBA" id="ARBA00022801"/>
    </source>
</evidence>
<keyword evidence="5" id="KW-1185">Reference proteome</keyword>
<dbReference type="Gene3D" id="3.40.50.1820">
    <property type="entry name" value="alpha/beta hydrolase"/>
    <property type="match status" value="1"/>
</dbReference>
<keyword evidence="2" id="KW-0378">Hydrolase</keyword>
<dbReference type="PANTHER" id="PTHR46118:SF4">
    <property type="entry name" value="PROTEIN ABHD11"/>
    <property type="match status" value="1"/>
</dbReference>
<comment type="caution">
    <text evidence="4">The sequence shown here is derived from an EMBL/GenBank/DDBJ whole genome shotgun (WGS) entry which is preliminary data.</text>
</comment>
<name>A0A6A5BM14_NAEFO</name>
<dbReference type="VEuPathDB" id="AmoebaDB:FDP41_005803"/>
<dbReference type="VEuPathDB" id="AmoebaDB:NF0115320"/>
<sequence length="386" mass="44674">MLQLGNSFFFSMSSSFLTKLQHHHHHHHHFLSTSMMTVVAPQKRFYSKKLNPSPPLLPEITFKTIQPEEHMSSSTSSSTFSSHQQHHHAISSSSPPLVILHGLFGSYLNFSTFARHYSSKFRTRVYLVNLRNHSDPQNHSPEMTFTLMASDLAQFLQKQEISECDLFGFSLGGKTAMTACLSDEFKQSVAQKVRKLVVGDISPLPLRDSEWDIPHVVQALLLLDEKLPEMKTRSEADAFLQTYIPNVEVRGFLLSNLKRNENEPHIRKGVFDWKFNLKAISSNLHEIADFPYKTQRVFNEMVELGQNYSIRNEPWTSFEKETLFLKGGKSNLINTKSHRTMETIQTFFPNYKLFEFENCGHWIHAEKYSLFVKVMEEFLVNDHSEK</sequence>
<dbReference type="AlphaFoldDB" id="A0A6A5BM14"/>
<reference evidence="4 5" key="1">
    <citation type="journal article" date="2019" name="Sci. Rep.">
        <title>Nanopore sequencing improves the draft genome of the human pathogenic amoeba Naegleria fowleri.</title>
        <authorList>
            <person name="Liechti N."/>
            <person name="Schurch N."/>
            <person name="Bruggmann R."/>
            <person name="Wittwer M."/>
        </authorList>
    </citation>
    <scope>NUCLEOTIDE SEQUENCE [LARGE SCALE GENOMIC DNA]</scope>
    <source>
        <strain evidence="4 5">ATCC 30894</strain>
    </source>
</reference>
<dbReference type="Pfam" id="PF00561">
    <property type="entry name" value="Abhydrolase_1"/>
    <property type="match status" value="1"/>
</dbReference>
<dbReference type="GeneID" id="68113021"/>
<accession>A0A6A5BM14</accession>
<dbReference type="SUPFAM" id="SSF53474">
    <property type="entry name" value="alpha/beta-Hydrolases"/>
    <property type="match status" value="1"/>
</dbReference>
<feature type="domain" description="AB hydrolase-1" evidence="3">
    <location>
        <begin position="95"/>
        <end position="367"/>
    </location>
</feature>
<dbReference type="OMA" id="LITMHGL"/>
<dbReference type="VEuPathDB" id="AmoebaDB:NfTy_045060"/>
<dbReference type="OrthoDB" id="8119704at2759"/>
<evidence type="ECO:0000313" key="4">
    <source>
        <dbReference type="EMBL" id="KAF0975050.1"/>
    </source>
</evidence>
<proteinExistence type="inferred from homology"/>
<dbReference type="PANTHER" id="PTHR46118">
    <property type="entry name" value="PROTEIN ABHD11"/>
    <property type="match status" value="1"/>
</dbReference>
<dbReference type="GO" id="GO:0016787">
    <property type="term" value="F:hydrolase activity"/>
    <property type="evidence" value="ECO:0007669"/>
    <property type="project" value="UniProtKB-KW"/>
</dbReference>
<evidence type="ECO:0000256" key="1">
    <source>
        <dbReference type="ARBA" id="ARBA00008645"/>
    </source>
</evidence>
<evidence type="ECO:0000313" key="5">
    <source>
        <dbReference type="Proteomes" id="UP000444721"/>
    </source>
</evidence>
<dbReference type="RefSeq" id="XP_044559763.1">
    <property type="nucleotide sequence ID" value="XM_044709368.1"/>
</dbReference>
<protein>
    <recommendedName>
        <fullName evidence="3">AB hydrolase-1 domain-containing protein</fullName>
    </recommendedName>
</protein>
<gene>
    <name evidence="4" type="ORF">FDP41_005803</name>
</gene>
<comment type="similarity">
    <text evidence="1">Belongs to the AB hydrolase superfamily.</text>
</comment>
<dbReference type="Proteomes" id="UP000444721">
    <property type="component" value="Unassembled WGS sequence"/>
</dbReference>
<dbReference type="EMBL" id="VFQX01000048">
    <property type="protein sequence ID" value="KAF0975050.1"/>
    <property type="molecule type" value="Genomic_DNA"/>
</dbReference>